<protein>
    <submittedName>
        <fullName evidence="1">ORF11</fullName>
    </submittedName>
</protein>
<proteinExistence type="predicted"/>
<sequence length="43" mass="4929">MVVASAPKRSLALRCSHCLPSSPRPNEKHQRLYSRSKIISLFY</sequence>
<dbReference type="Proteomes" id="UP001230876">
    <property type="component" value="Segment"/>
</dbReference>
<reference evidence="1" key="1">
    <citation type="journal article" date="2020" name="Viruses">
        <title>Molecular Characterisation of a Novel and Highly Divergent Passerine Adenovirus 1.</title>
        <authorList>
            <person name="Athukorala A."/>
            <person name="Forwood J.K."/>
            <person name="Phalen D.N."/>
            <person name="Sarker S."/>
        </authorList>
    </citation>
    <scope>NUCLEOTIDE SEQUENCE</scope>
    <source>
        <strain evidence="1">AU2787</strain>
    </source>
</reference>
<evidence type="ECO:0000313" key="2">
    <source>
        <dbReference type="Proteomes" id="UP001230876"/>
    </source>
</evidence>
<organism evidence="1 2">
    <name type="scientific">Passerine adenovirus 1</name>
    <dbReference type="NCBI Taxonomy" id="2779174"/>
    <lineage>
        <taxon>Viruses</taxon>
        <taxon>Varidnaviria</taxon>
        <taxon>Bamfordvirae</taxon>
        <taxon>Preplasmiviricota</taxon>
        <taxon>Polisuviricotina</taxon>
        <taxon>Pharingeaviricetes</taxon>
        <taxon>Rowavirales</taxon>
        <taxon>Adenoviridae</taxon>
        <taxon>Barthadenovirus</taxon>
    </lineage>
</organism>
<dbReference type="EMBL" id="MT674683">
    <property type="protein sequence ID" value="QOJ53967.1"/>
    <property type="molecule type" value="Genomic_DNA"/>
</dbReference>
<accession>A0A7L9DJE0</accession>
<keyword evidence="2" id="KW-1185">Reference proteome</keyword>
<evidence type="ECO:0000313" key="1">
    <source>
        <dbReference type="EMBL" id="QOJ53967.1"/>
    </source>
</evidence>
<name>A0A7L9DJE0_9ADEN</name>